<feature type="signal peptide" evidence="5">
    <location>
        <begin position="1"/>
        <end position="27"/>
    </location>
</feature>
<evidence type="ECO:0000256" key="5">
    <source>
        <dbReference type="SAM" id="SignalP"/>
    </source>
</evidence>
<sequence length="943" mass="101133">MAFGFPFFSAFFAFFFVIFYSFPSIYAQNTPSNAPVPPLQWINLSNLLQGTSKPPPLRDAAMGYDETSRSIVIFGGVSQSGLPQSQTFLLNLDSLVWSTPTPPANLQRTPPPRSAAVTGIDIAASNRHGFIIIGGKDSNGGALSDVWEYDFINQFWSAVELSAGGPGPRYSASGGNDIRTPAVQDPIVPGPNNTFYLAGGFDGTSLHPLSDIWRLNISGTLASNLPDNVKGSWERLNVGNAASIFEQAGTVLGNSVIAAGGCHSPTLLSDINITCAAQDAFILDTQRRSAINPIVCPAPRIGGVLVPNLNSNSSSFSSQVFLLLGTFNTSLWDDSDGLANGEVAILDTNTATWTRVLPSGDPGSSGNAQFPSPREGASAVTFIQGLVGSNRPASSDTIIFGGQDTNGNLLSDVWLLRAYDGVISPQSLTWAGFGNGQLKTGVNADGTGVRSSYIPTCASLTTSSPKPPSTSHSPTPTPPSNQTPDVESAFSVSFVHKLLSPLSVVLALPVLLFFRWTEDQPLQSWKYQLYRVVFFTALGIAAFGLGVVGLILSFTSITSTIRPKDDIHLKTGHGIAGLAFFICLYVIVPAIYLLSACYRRPSSTATSINSGRAGSRTSEAVDPNSLLGGGDEKDSSVMPGPGPTSRSLTPSIRNASPPATPRPRTLSWDASHVLHPSSIHDGPAMSSESAPSSPRKFEVLNRPGHSRARNLSGSWPPAQPPLAGRNLSDIDWLLRRRSLNAVGELDYVITQAHNAQVLASQEASIPPTTLRPTIQTPRLDRLVAHVLIHISILGLAGVSLAMLWERSPRYLFALLLTAIVVYGAIMVWFAWYYRPSQSILTTLVSQVRGYPPTPGIHPSPSSSMPMVNSTNPYTHHRPPFHSMQGDSDMYHNQHAAPMSVDTDDNDDEMDDDARQRAIEEEMERRDVSIITVPRRKLTIANPS</sequence>
<protein>
    <submittedName>
        <fullName evidence="6">Uncharacterized protein</fullName>
    </submittedName>
</protein>
<feature type="transmembrane region" description="Helical" evidence="4">
    <location>
        <begin position="782"/>
        <end position="804"/>
    </location>
</feature>
<feature type="transmembrane region" description="Helical" evidence="4">
    <location>
        <begin position="810"/>
        <end position="833"/>
    </location>
</feature>
<evidence type="ECO:0000256" key="4">
    <source>
        <dbReference type="SAM" id="Phobius"/>
    </source>
</evidence>
<feature type="chain" id="PRO_5019163879" evidence="5">
    <location>
        <begin position="28"/>
        <end position="943"/>
    </location>
</feature>
<feature type="region of interest" description="Disordered" evidence="3">
    <location>
        <begin position="460"/>
        <end position="484"/>
    </location>
</feature>
<evidence type="ECO:0000313" key="7">
    <source>
        <dbReference type="Proteomes" id="UP000284842"/>
    </source>
</evidence>
<keyword evidence="4" id="KW-1133">Transmembrane helix</keyword>
<evidence type="ECO:0000313" key="6">
    <source>
        <dbReference type="EMBL" id="PPQ69878.1"/>
    </source>
</evidence>
<comment type="caution">
    <text evidence="6">The sequence shown here is derived from an EMBL/GenBank/DDBJ whole genome shotgun (WGS) entry which is preliminary data.</text>
</comment>
<feature type="region of interest" description="Disordered" evidence="3">
    <location>
        <begin position="604"/>
        <end position="700"/>
    </location>
</feature>
<accession>A0A409VUE7</accession>
<dbReference type="PANTHER" id="PTHR46093">
    <property type="entry name" value="ACYL-COA-BINDING DOMAIN-CONTAINING PROTEIN 5"/>
    <property type="match status" value="1"/>
</dbReference>
<keyword evidence="4" id="KW-0812">Transmembrane</keyword>
<keyword evidence="7" id="KW-1185">Reference proteome</keyword>
<feature type="transmembrane region" description="Helical" evidence="4">
    <location>
        <begin position="529"/>
        <end position="554"/>
    </location>
</feature>
<keyword evidence="4" id="KW-0472">Membrane</keyword>
<proteinExistence type="predicted"/>
<dbReference type="STRING" id="181874.A0A409VUE7"/>
<organism evidence="6 7">
    <name type="scientific">Panaeolus cyanescens</name>
    <dbReference type="NCBI Taxonomy" id="181874"/>
    <lineage>
        <taxon>Eukaryota</taxon>
        <taxon>Fungi</taxon>
        <taxon>Dikarya</taxon>
        <taxon>Basidiomycota</taxon>
        <taxon>Agaricomycotina</taxon>
        <taxon>Agaricomycetes</taxon>
        <taxon>Agaricomycetidae</taxon>
        <taxon>Agaricales</taxon>
        <taxon>Agaricineae</taxon>
        <taxon>Galeropsidaceae</taxon>
        <taxon>Panaeolus</taxon>
    </lineage>
</organism>
<dbReference type="SUPFAM" id="SSF117281">
    <property type="entry name" value="Kelch motif"/>
    <property type="match status" value="1"/>
</dbReference>
<reference evidence="6 7" key="1">
    <citation type="journal article" date="2018" name="Evol. Lett.">
        <title>Horizontal gene cluster transfer increased hallucinogenic mushroom diversity.</title>
        <authorList>
            <person name="Reynolds H.T."/>
            <person name="Vijayakumar V."/>
            <person name="Gluck-Thaler E."/>
            <person name="Korotkin H.B."/>
            <person name="Matheny P.B."/>
            <person name="Slot J.C."/>
        </authorList>
    </citation>
    <scope>NUCLEOTIDE SEQUENCE [LARGE SCALE GENOMIC DNA]</scope>
    <source>
        <strain evidence="6 7">2629</strain>
    </source>
</reference>
<dbReference type="InParanoid" id="A0A409VUE7"/>
<dbReference type="InterPro" id="IPR015915">
    <property type="entry name" value="Kelch-typ_b-propeller"/>
</dbReference>
<evidence type="ECO:0000256" key="1">
    <source>
        <dbReference type="ARBA" id="ARBA00022441"/>
    </source>
</evidence>
<keyword evidence="1" id="KW-0880">Kelch repeat</keyword>
<dbReference type="Proteomes" id="UP000284842">
    <property type="component" value="Unassembled WGS sequence"/>
</dbReference>
<feature type="compositionally biased region" description="Polar residues" evidence="3">
    <location>
        <begin position="644"/>
        <end position="654"/>
    </location>
</feature>
<evidence type="ECO:0000256" key="3">
    <source>
        <dbReference type="SAM" id="MobiDB-lite"/>
    </source>
</evidence>
<evidence type="ECO:0000256" key="2">
    <source>
        <dbReference type="ARBA" id="ARBA00022737"/>
    </source>
</evidence>
<feature type="compositionally biased region" description="Low complexity" evidence="3">
    <location>
        <begin position="683"/>
        <end position="694"/>
    </location>
</feature>
<name>A0A409VUE7_9AGAR</name>
<feature type="transmembrane region" description="Helical" evidence="4">
    <location>
        <begin position="574"/>
        <end position="594"/>
    </location>
</feature>
<feature type="compositionally biased region" description="Polar residues" evidence="3">
    <location>
        <begin position="604"/>
        <end position="618"/>
    </location>
</feature>
<dbReference type="OrthoDB" id="10250130at2759"/>
<feature type="compositionally biased region" description="Low complexity" evidence="3">
    <location>
        <begin position="461"/>
        <end position="474"/>
    </location>
</feature>
<gene>
    <name evidence="6" type="ORF">CVT24_003213</name>
</gene>
<feature type="transmembrane region" description="Helical" evidence="4">
    <location>
        <begin position="498"/>
        <end position="517"/>
    </location>
</feature>
<dbReference type="AlphaFoldDB" id="A0A409VUE7"/>
<keyword evidence="2" id="KW-0677">Repeat</keyword>
<dbReference type="PANTHER" id="PTHR46093:SF18">
    <property type="entry name" value="FIBRONECTIN TYPE-III DOMAIN-CONTAINING PROTEIN"/>
    <property type="match status" value="1"/>
</dbReference>
<dbReference type="EMBL" id="NHTK01005972">
    <property type="protein sequence ID" value="PPQ69878.1"/>
    <property type="molecule type" value="Genomic_DNA"/>
</dbReference>
<keyword evidence="5" id="KW-0732">Signal</keyword>
<dbReference type="Gene3D" id="2.120.10.80">
    <property type="entry name" value="Kelch-type beta propeller"/>
    <property type="match status" value="2"/>
</dbReference>